<dbReference type="NCBIfam" id="TIGR01777">
    <property type="entry name" value="yfcH"/>
    <property type="match status" value="1"/>
</dbReference>
<dbReference type="EMBL" id="SIXF01000005">
    <property type="protein sequence ID" value="TBO43278.1"/>
    <property type="molecule type" value="Genomic_DNA"/>
</dbReference>
<dbReference type="InterPro" id="IPR036291">
    <property type="entry name" value="NAD(P)-bd_dom_sf"/>
</dbReference>
<keyword evidence="5" id="KW-1185">Reference proteome</keyword>
<proteinExistence type="inferred from homology"/>
<accession>A0A4Q9HEM8</accession>
<evidence type="ECO:0000313" key="5">
    <source>
        <dbReference type="Proteomes" id="UP000291819"/>
    </source>
</evidence>
<dbReference type="RefSeq" id="WP_131029522.1">
    <property type="nucleotide sequence ID" value="NZ_SIXF01000005.1"/>
</dbReference>
<evidence type="ECO:0000259" key="2">
    <source>
        <dbReference type="Pfam" id="PF01370"/>
    </source>
</evidence>
<reference evidence="4 5" key="1">
    <citation type="submission" date="2019-02" db="EMBL/GenBank/DDBJ databases">
        <title>Pedobacter kyonggii whole genome sequence analysis.</title>
        <authorList>
            <person name="Dahal R.H."/>
        </authorList>
    </citation>
    <scope>NUCLEOTIDE SEQUENCE [LARGE SCALE GENOMIC DNA]</scope>
    <source>
        <strain evidence="4 5">K-4-11-1</strain>
    </source>
</reference>
<dbReference type="InterPro" id="IPR010099">
    <property type="entry name" value="SDR39U1"/>
</dbReference>
<dbReference type="Pfam" id="PF01370">
    <property type="entry name" value="Epimerase"/>
    <property type="match status" value="1"/>
</dbReference>
<comment type="similarity">
    <text evidence="1">Belongs to the NAD(P)-dependent epimerase/dehydratase family. SDR39U1 subfamily.</text>
</comment>
<dbReference type="Proteomes" id="UP000291819">
    <property type="component" value="Unassembled WGS sequence"/>
</dbReference>
<evidence type="ECO:0000313" key="4">
    <source>
        <dbReference type="EMBL" id="TBO43278.1"/>
    </source>
</evidence>
<sequence>MKYGKIVLAGGNGYLGTVLAKHFSRRAGEVIILSRKPQAAAGNIKTLLWDGRTLGDWATNLQGADLLVNLCGKNVNCRYPHNNKKEIISSRLIPTRLLGKVIKNLENPPKLWINITSATIYRHAEDCPQDELKGEIGDGFSIEVCKAWESSFFENETPKTRKVALRMGIVLGLKDGAFPRLLNLVKLGMGGKQGNGEQYVSWVHELDAAGSIEWLLNHNEVEGIINCTAPEPIKNHVFMRSIRKAYGIGFGLPAPAWLLAIGAKLIGTETELILKSRWVKPRRLLNSGFEFKYAKIDEAVKALRAEGLKGIDAQREHG</sequence>
<protein>
    <submittedName>
        <fullName evidence="4">TIGR01777 family protein</fullName>
    </submittedName>
</protein>
<evidence type="ECO:0000256" key="1">
    <source>
        <dbReference type="ARBA" id="ARBA00009353"/>
    </source>
</evidence>
<name>A0A4Q9HEM8_9SPHI</name>
<evidence type="ECO:0000259" key="3">
    <source>
        <dbReference type="Pfam" id="PF08338"/>
    </source>
</evidence>
<dbReference type="PANTHER" id="PTHR11092">
    <property type="entry name" value="SUGAR NUCLEOTIDE EPIMERASE RELATED"/>
    <property type="match status" value="1"/>
</dbReference>
<dbReference type="InterPro" id="IPR013549">
    <property type="entry name" value="DUF1731"/>
</dbReference>
<feature type="domain" description="DUF1731" evidence="3">
    <location>
        <begin position="254"/>
        <end position="303"/>
    </location>
</feature>
<comment type="caution">
    <text evidence="4">The sequence shown here is derived from an EMBL/GenBank/DDBJ whole genome shotgun (WGS) entry which is preliminary data.</text>
</comment>
<dbReference type="SUPFAM" id="SSF51735">
    <property type="entry name" value="NAD(P)-binding Rossmann-fold domains"/>
    <property type="match status" value="1"/>
</dbReference>
<organism evidence="4 5">
    <name type="scientific">Pedobacter kyonggii</name>
    <dbReference type="NCBI Taxonomy" id="1926871"/>
    <lineage>
        <taxon>Bacteria</taxon>
        <taxon>Pseudomonadati</taxon>
        <taxon>Bacteroidota</taxon>
        <taxon>Sphingobacteriia</taxon>
        <taxon>Sphingobacteriales</taxon>
        <taxon>Sphingobacteriaceae</taxon>
        <taxon>Pedobacter</taxon>
    </lineage>
</organism>
<dbReference type="OrthoDB" id="9801773at2"/>
<dbReference type="AlphaFoldDB" id="A0A4Q9HEM8"/>
<feature type="domain" description="NAD-dependent epimerase/dehydratase" evidence="2">
    <location>
        <begin position="6"/>
        <end position="226"/>
    </location>
</feature>
<dbReference type="Gene3D" id="3.40.50.720">
    <property type="entry name" value="NAD(P)-binding Rossmann-like Domain"/>
    <property type="match status" value="1"/>
</dbReference>
<gene>
    <name evidence="4" type="ORF">EYS08_08005</name>
</gene>
<dbReference type="PANTHER" id="PTHR11092:SF0">
    <property type="entry name" value="EPIMERASE FAMILY PROTEIN SDR39U1"/>
    <property type="match status" value="1"/>
</dbReference>
<dbReference type="InterPro" id="IPR001509">
    <property type="entry name" value="Epimerase_deHydtase"/>
</dbReference>
<dbReference type="Pfam" id="PF08338">
    <property type="entry name" value="DUF1731"/>
    <property type="match status" value="1"/>
</dbReference>